<reference evidence="3 4" key="1">
    <citation type="journal article" date="2023" name="BMC Biol.">
        <title>The compact genome of the sponge Oopsacas minuta (Hexactinellida) is lacking key metazoan core genes.</title>
        <authorList>
            <person name="Santini S."/>
            <person name="Schenkelaars Q."/>
            <person name="Jourda C."/>
            <person name="Duchesne M."/>
            <person name="Belahbib H."/>
            <person name="Rocher C."/>
            <person name="Selva M."/>
            <person name="Riesgo A."/>
            <person name="Vervoort M."/>
            <person name="Leys S.P."/>
            <person name="Kodjabachian L."/>
            <person name="Le Bivic A."/>
            <person name="Borchiellini C."/>
            <person name="Claverie J.M."/>
            <person name="Renard E."/>
        </authorList>
    </citation>
    <scope>NUCLEOTIDE SEQUENCE [LARGE SCALE GENOMIC DNA]</scope>
    <source>
        <strain evidence="3">SPO-2</strain>
    </source>
</reference>
<dbReference type="InterPro" id="IPR003116">
    <property type="entry name" value="RBD_dom"/>
</dbReference>
<accession>A0AAV7JZG2</accession>
<dbReference type="PROSITE" id="PS50898">
    <property type="entry name" value="RBD"/>
    <property type="match status" value="1"/>
</dbReference>
<feature type="compositionally biased region" description="Polar residues" evidence="1">
    <location>
        <begin position="295"/>
        <end position="304"/>
    </location>
</feature>
<feature type="region of interest" description="Disordered" evidence="1">
    <location>
        <begin position="210"/>
        <end position="230"/>
    </location>
</feature>
<feature type="region of interest" description="Disordered" evidence="1">
    <location>
        <begin position="327"/>
        <end position="349"/>
    </location>
</feature>
<feature type="domain" description="RBD" evidence="2">
    <location>
        <begin position="54"/>
        <end position="124"/>
    </location>
</feature>
<dbReference type="GO" id="GO:0007165">
    <property type="term" value="P:signal transduction"/>
    <property type="evidence" value="ECO:0007669"/>
    <property type="project" value="InterPro"/>
</dbReference>
<dbReference type="Proteomes" id="UP001165289">
    <property type="component" value="Unassembled WGS sequence"/>
</dbReference>
<evidence type="ECO:0000256" key="1">
    <source>
        <dbReference type="SAM" id="MobiDB-lite"/>
    </source>
</evidence>
<protein>
    <recommendedName>
        <fullName evidence="2">RBD domain-containing protein</fullName>
    </recommendedName>
</protein>
<evidence type="ECO:0000313" key="4">
    <source>
        <dbReference type="Proteomes" id="UP001165289"/>
    </source>
</evidence>
<name>A0AAV7JZG2_9METZ</name>
<dbReference type="GO" id="GO:0030695">
    <property type="term" value="F:GTPase regulator activity"/>
    <property type="evidence" value="ECO:0007669"/>
    <property type="project" value="InterPro"/>
</dbReference>
<dbReference type="AlphaFoldDB" id="A0AAV7JZG2"/>
<organism evidence="3 4">
    <name type="scientific">Oopsacas minuta</name>
    <dbReference type="NCBI Taxonomy" id="111878"/>
    <lineage>
        <taxon>Eukaryota</taxon>
        <taxon>Metazoa</taxon>
        <taxon>Porifera</taxon>
        <taxon>Hexactinellida</taxon>
        <taxon>Hexasterophora</taxon>
        <taxon>Lyssacinosida</taxon>
        <taxon>Leucopsacidae</taxon>
        <taxon>Oopsacas</taxon>
    </lineage>
</organism>
<comment type="caution">
    <text evidence="3">The sequence shown here is derived from an EMBL/GenBank/DDBJ whole genome shotgun (WGS) entry which is preliminary data.</text>
</comment>
<evidence type="ECO:0000313" key="3">
    <source>
        <dbReference type="EMBL" id="KAI6654306.1"/>
    </source>
</evidence>
<dbReference type="EMBL" id="JAKMXF010000222">
    <property type="protein sequence ID" value="KAI6654306.1"/>
    <property type="molecule type" value="Genomic_DNA"/>
</dbReference>
<sequence length="537" mass="61352">MSENDKQQRHSSNPLTFIRRSFSKRKNSSTRDNPVEEFTFVRNNIPTNQEQTERCIYLHIPGQDKFLVELKPDQTLREVLRPILNNLNLLPELYEYRQADNLNIVQLDKNSLLFSGKNILLQQHTESFILTMQLSSQPIQEYILRTSNSKTILDIIQPILSLKGISKDSVSLHLADCNVPIQLDVQSTVLNKQRVEMIGQDSFGTLKVKTGGYTSPESSPTRDSKQELFKTQYPKRKVNKIRTSLRGKKEKSANTKEMFSLIESAQGNRLNDQRSERQDNFNKTFLPDKPPKIPANSNTNRSNNADICPHTGEVLFQNDVYQPKHNNVENRPIVPPIDRLNTDPPKYTPHKPTTRVPLNLAEAKFQQNQVTSFAQNLKLNNNAIKYHIAPNVQANSYNYTQNYNPYQTGIQPHSTLPVAPVYSMQRSQQSLFYKGTQHVASTKITTHYNSGYIDKTNEMYKETPVINSTRAILAVPSPFDDCNLPSRMNFSQNLSPNLNVHNNLASPVILGYRQVPVNTESKLTNSYQKTVHPPSYL</sequence>
<dbReference type="PROSITE" id="PS50877">
    <property type="entry name" value="GOLOCO"/>
    <property type="match status" value="1"/>
</dbReference>
<gene>
    <name evidence="3" type="ORF">LOD99_704</name>
</gene>
<evidence type="ECO:0000259" key="2">
    <source>
        <dbReference type="PROSITE" id="PS50898"/>
    </source>
</evidence>
<feature type="region of interest" description="Disordered" evidence="1">
    <location>
        <begin position="281"/>
        <end position="304"/>
    </location>
</feature>
<dbReference type="SMART" id="SM00390">
    <property type="entry name" value="GoLoco"/>
    <property type="match status" value="1"/>
</dbReference>
<keyword evidence="4" id="KW-1185">Reference proteome</keyword>
<proteinExistence type="predicted"/>
<dbReference type="InterPro" id="IPR003109">
    <property type="entry name" value="GoLoco_motif"/>
</dbReference>